<gene>
    <name evidence="2" type="ORF">MKZ38_008678</name>
</gene>
<sequence length="335" mass="37421">MAATMSRMSPPPIIPLGHQPSKVSIAGSDVTYQTFYTVDQWDASTAPTPRPRYSTPVQSFTPRPQFSTPAQSFSPPRPKFSTPVETFSTPVEAFAAPVVPVWELDTESSVKPAPARQDSGYESIPRASTSSRRRPSDSPGARDRIIDGPASSAPNLRARRSIRRTGKTIITQQTARTSGSSLYLDRANTMSQTRFNPAQTSQSTTFFHFPSTGPSLVRPHTAGAVASHEGEHDKEEVEETPTPPPQTQHYWTSDHTRRREYAAIDAASRGFRGWMLRHLVPDCMIPNNQRRVGFDDDGGSVRRYRIELEDEKEGATVTETHRRRFRKWVHESLCV</sequence>
<feature type="compositionally biased region" description="Polar residues" evidence="1">
    <location>
        <begin position="168"/>
        <end position="181"/>
    </location>
</feature>
<protein>
    <submittedName>
        <fullName evidence="2">Uncharacterized protein</fullName>
    </submittedName>
</protein>
<feature type="compositionally biased region" description="Polar residues" evidence="1">
    <location>
        <begin position="55"/>
        <end position="74"/>
    </location>
</feature>
<name>A0AAD5WP14_9PEZI</name>
<feature type="compositionally biased region" description="Basic and acidic residues" evidence="1">
    <location>
        <begin position="134"/>
        <end position="146"/>
    </location>
</feature>
<feature type="region of interest" description="Disordered" evidence="1">
    <location>
        <begin position="222"/>
        <end position="250"/>
    </location>
</feature>
<feature type="region of interest" description="Disordered" evidence="1">
    <location>
        <begin position="108"/>
        <end position="182"/>
    </location>
</feature>
<feature type="region of interest" description="Disordered" evidence="1">
    <location>
        <begin position="1"/>
        <end position="20"/>
    </location>
</feature>
<dbReference type="Proteomes" id="UP001201980">
    <property type="component" value="Unassembled WGS sequence"/>
</dbReference>
<reference evidence="2" key="1">
    <citation type="submission" date="2022-07" db="EMBL/GenBank/DDBJ databases">
        <title>Draft genome sequence of Zalerion maritima ATCC 34329, a (micro)plastics degrading marine fungus.</title>
        <authorList>
            <person name="Paco A."/>
            <person name="Goncalves M.F.M."/>
            <person name="Rocha-Santos T.A.P."/>
            <person name="Alves A."/>
        </authorList>
    </citation>
    <scope>NUCLEOTIDE SEQUENCE</scope>
    <source>
        <strain evidence="2">ATCC 34329</strain>
    </source>
</reference>
<dbReference type="AlphaFoldDB" id="A0AAD5WP14"/>
<evidence type="ECO:0000256" key="1">
    <source>
        <dbReference type="SAM" id="MobiDB-lite"/>
    </source>
</evidence>
<dbReference type="EMBL" id="JAKWBI020000605">
    <property type="protein sequence ID" value="KAJ2893443.1"/>
    <property type="molecule type" value="Genomic_DNA"/>
</dbReference>
<evidence type="ECO:0000313" key="2">
    <source>
        <dbReference type="EMBL" id="KAJ2893443.1"/>
    </source>
</evidence>
<accession>A0AAD5WP14</accession>
<feature type="compositionally biased region" description="Basic residues" evidence="1">
    <location>
        <begin position="157"/>
        <end position="166"/>
    </location>
</feature>
<evidence type="ECO:0000313" key="3">
    <source>
        <dbReference type="Proteomes" id="UP001201980"/>
    </source>
</evidence>
<keyword evidence="3" id="KW-1185">Reference proteome</keyword>
<feature type="region of interest" description="Disordered" evidence="1">
    <location>
        <begin position="40"/>
        <end position="84"/>
    </location>
</feature>
<proteinExistence type="predicted"/>
<comment type="caution">
    <text evidence="2">The sequence shown here is derived from an EMBL/GenBank/DDBJ whole genome shotgun (WGS) entry which is preliminary data.</text>
</comment>
<organism evidence="2 3">
    <name type="scientific">Zalerion maritima</name>
    <dbReference type="NCBI Taxonomy" id="339359"/>
    <lineage>
        <taxon>Eukaryota</taxon>
        <taxon>Fungi</taxon>
        <taxon>Dikarya</taxon>
        <taxon>Ascomycota</taxon>
        <taxon>Pezizomycotina</taxon>
        <taxon>Sordariomycetes</taxon>
        <taxon>Lulworthiomycetidae</taxon>
        <taxon>Lulworthiales</taxon>
        <taxon>Lulworthiaceae</taxon>
        <taxon>Zalerion</taxon>
    </lineage>
</organism>